<dbReference type="PANTHER" id="PTHR19229:SF190">
    <property type="entry name" value="RETINAL-SPECIFIC PHOSPHOLIPID-TRANSPORTING ATPASE ABCA4"/>
    <property type="match status" value="1"/>
</dbReference>
<reference evidence="3 4" key="1">
    <citation type="submission" date="2021-06" db="EMBL/GenBank/DDBJ databases">
        <authorList>
            <person name="Palmer J.M."/>
        </authorList>
    </citation>
    <scope>NUCLEOTIDE SEQUENCE [LARGE SCALE GENOMIC DNA]</scope>
    <source>
        <strain evidence="3 4">XC_2019</strain>
        <tissue evidence="3">Muscle</tissue>
    </source>
</reference>
<feature type="transmembrane region" description="Helical" evidence="2">
    <location>
        <begin position="238"/>
        <end position="261"/>
    </location>
</feature>
<evidence type="ECO:0000313" key="4">
    <source>
        <dbReference type="Proteomes" id="UP001434883"/>
    </source>
</evidence>
<dbReference type="Proteomes" id="UP001434883">
    <property type="component" value="Unassembled WGS sequence"/>
</dbReference>
<name>A0ABV0RT16_9TELE</name>
<evidence type="ECO:0000256" key="2">
    <source>
        <dbReference type="SAM" id="Phobius"/>
    </source>
</evidence>
<keyword evidence="4" id="KW-1185">Reference proteome</keyword>
<accession>A0ABV0RT16</accession>
<evidence type="ECO:0000313" key="3">
    <source>
        <dbReference type="EMBL" id="MEQ2211321.1"/>
    </source>
</evidence>
<feature type="compositionally biased region" description="Basic and acidic residues" evidence="1">
    <location>
        <begin position="413"/>
        <end position="446"/>
    </location>
</feature>
<feature type="region of interest" description="Disordered" evidence="1">
    <location>
        <begin position="394"/>
        <end position="452"/>
    </location>
</feature>
<feature type="transmembrane region" description="Helical" evidence="2">
    <location>
        <begin position="202"/>
        <end position="226"/>
    </location>
</feature>
<dbReference type="GO" id="GO:0005524">
    <property type="term" value="F:ATP binding"/>
    <property type="evidence" value="ECO:0007669"/>
    <property type="project" value="UniProtKB-KW"/>
</dbReference>
<keyword evidence="2" id="KW-1133">Transmembrane helix</keyword>
<keyword evidence="2" id="KW-0472">Membrane</keyword>
<dbReference type="EMBL" id="JAHRIN010058873">
    <property type="protein sequence ID" value="MEQ2211321.1"/>
    <property type="molecule type" value="Genomic_DNA"/>
</dbReference>
<evidence type="ECO:0000256" key="1">
    <source>
        <dbReference type="SAM" id="MobiDB-lite"/>
    </source>
</evidence>
<keyword evidence="3" id="KW-0067">ATP-binding</keyword>
<sequence>MPNLDWRDIFNLTDRVIRMLNQYGDCLILDKFIPLPDEDAVTHRALDLLEEGKFWAGLVFTNMFSWTSSVPPHVKFKIRMDIDMVERTNKVKDRYWDPGPRADPMDDLRYIWGGFAYLQDIIEHGIIRTHTGKEWPLGVYLQQFPYPCYVDDLFMLTLNRCFPIFMVLAWVYSVSMIVKSIVLEKELRLKETLKTTGVTNGVIWSTWFIDSFFMMGTSTALLTAIIMGGRVLNYSNPVILFLFLLSFTTATIMQCFLLSVFFNQANLAAACCGIIYFTLYLPHIFCFAWQDRITKDMKIMAVEYLSRYEEQGMGLQWDNIQTSPLEGDEFSFLTSICMMGLDTVLYAALAWYLDNVFPGQCVEKNRKVIMPYFIISKGNYKLELKKKGFDNLTNKEQGNKKAGEEIADQVEPQAKEKEGMPSCEHYDQRETFGQTEPEKNQHKDGKPGFNCN</sequence>
<protein>
    <submittedName>
        <fullName evidence="3">Retinal-specific ATP-binding cassette transporter</fullName>
    </submittedName>
</protein>
<keyword evidence="2" id="KW-0812">Transmembrane</keyword>
<gene>
    <name evidence="3" type="primary">ABCA4_4</name>
    <name evidence="3" type="ORF">XENOCAPTIV_024530</name>
</gene>
<organism evidence="3 4">
    <name type="scientific">Xenoophorus captivus</name>
    <dbReference type="NCBI Taxonomy" id="1517983"/>
    <lineage>
        <taxon>Eukaryota</taxon>
        <taxon>Metazoa</taxon>
        <taxon>Chordata</taxon>
        <taxon>Craniata</taxon>
        <taxon>Vertebrata</taxon>
        <taxon>Euteleostomi</taxon>
        <taxon>Actinopterygii</taxon>
        <taxon>Neopterygii</taxon>
        <taxon>Teleostei</taxon>
        <taxon>Neoteleostei</taxon>
        <taxon>Acanthomorphata</taxon>
        <taxon>Ovalentaria</taxon>
        <taxon>Atherinomorphae</taxon>
        <taxon>Cyprinodontiformes</taxon>
        <taxon>Goodeidae</taxon>
        <taxon>Xenoophorus</taxon>
    </lineage>
</organism>
<comment type="caution">
    <text evidence="3">The sequence shown here is derived from an EMBL/GenBank/DDBJ whole genome shotgun (WGS) entry which is preliminary data.</text>
</comment>
<proteinExistence type="predicted"/>
<feature type="transmembrane region" description="Helical" evidence="2">
    <location>
        <begin position="267"/>
        <end position="289"/>
    </location>
</feature>
<dbReference type="InterPro" id="IPR026082">
    <property type="entry name" value="ABCA"/>
</dbReference>
<feature type="non-terminal residue" evidence="3">
    <location>
        <position position="452"/>
    </location>
</feature>
<feature type="transmembrane region" description="Helical" evidence="2">
    <location>
        <begin position="162"/>
        <end position="182"/>
    </location>
</feature>
<keyword evidence="3" id="KW-0547">Nucleotide-binding</keyword>
<dbReference type="PANTHER" id="PTHR19229">
    <property type="entry name" value="ATP-BINDING CASSETTE TRANSPORTER SUBFAMILY A ABCA"/>
    <property type="match status" value="1"/>
</dbReference>